<comment type="caution">
    <text evidence="1">The sequence shown here is derived from an EMBL/GenBank/DDBJ whole genome shotgun (WGS) entry which is preliminary data.</text>
</comment>
<name>A0A561F018_9ACTN</name>
<organism evidence="1 2">
    <name type="scientific">Kitasatospora atroaurantiaca</name>
    <dbReference type="NCBI Taxonomy" id="285545"/>
    <lineage>
        <taxon>Bacteria</taxon>
        <taxon>Bacillati</taxon>
        <taxon>Actinomycetota</taxon>
        <taxon>Actinomycetes</taxon>
        <taxon>Kitasatosporales</taxon>
        <taxon>Streptomycetaceae</taxon>
        <taxon>Kitasatospora</taxon>
    </lineage>
</organism>
<dbReference type="InterPro" id="IPR011749">
    <property type="entry name" value="CHP02243"/>
</dbReference>
<sequence>MTATDLACATDHRRELVIANGLNGIDGIEVADPDPTDGTVALCVSLLGPVPTDLTTDHLRVDAEPGARRLHVLGVRARQPHDEDEDGCLEVTLDRAGDGTTYHLALVEPGPHGHPGRQPLHGFDVRYHRAPFGFCGGRVADTDCPPGPECPPSPVPAPALDYLAKDYASFRRLILDRLSLLVPGWRERHIPDLGVTLAELLAYTADQLSYYQDAVATEAYLGTARRRVSVRRHARLVDYLLHEGCNARAFVHVHVKTEPSPPWHADEVALLTAFEGAPPPGHPLRWEELPPQALDGAHGFEPLTDDPGGPLPLFPAHNEIRIHDWGDGQCCLPAGATSATLVDASPGPDRLRLERGDFLLLEEVLGPRTGRPGDADPAHRHVVRLTWARRGQDEVLGTPILDVGWAAQDALPFPLCVSTIGPAPECRPLDRVSLARGNVLLVDHGTRVEEPLGPVPGAQDAPRCEAECRPAEQVPAAARFRPRLAHPHVTYAEPLPGPSACACPPAAAELLHRDPRRAAPAVRLTETVGQALWLPAPDLLASAPDDRRFVVETDDERASRLRFGDGRTGRQPDPGASFTARYRIGEGPAGNVGAEAIVHLVLRPGVGGHDLVVRPRNPLPAAGGTPPETPSEARPAIPVAFRATRERAVIPEDYAELAVRAGGDRLQRATADLVWTGSWYEADVALDLRAAGPAAGCGCSQADGCGGGECTAAEITAALEHARRLGHDLRVTPATPVPVELELTVCVQPFHVRAQVAQALREEFSAGVLPDGRLGYFHPDRWSFGEGVHISRVLAAAQAVPGVSSAEVTGLVRQGEPDQGALAQGVLPMGPREVVVLDTTRPRNGRITVIAGGGR</sequence>
<dbReference type="OrthoDB" id="9027184at2"/>
<evidence type="ECO:0000313" key="2">
    <source>
        <dbReference type="Proteomes" id="UP000318416"/>
    </source>
</evidence>
<dbReference type="AlphaFoldDB" id="A0A561F018"/>
<keyword evidence="2" id="KW-1185">Reference proteome</keyword>
<gene>
    <name evidence="1" type="ORF">FB465_6376</name>
</gene>
<dbReference type="EMBL" id="VIVR01000001">
    <property type="protein sequence ID" value="TWE21209.1"/>
    <property type="molecule type" value="Genomic_DNA"/>
</dbReference>
<dbReference type="Proteomes" id="UP000318416">
    <property type="component" value="Unassembled WGS sequence"/>
</dbReference>
<proteinExistence type="predicted"/>
<reference evidence="1 2" key="1">
    <citation type="submission" date="2019-06" db="EMBL/GenBank/DDBJ databases">
        <title>Sequencing the genomes of 1000 actinobacteria strains.</title>
        <authorList>
            <person name="Klenk H.-P."/>
        </authorList>
    </citation>
    <scope>NUCLEOTIDE SEQUENCE [LARGE SCALE GENOMIC DNA]</scope>
    <source>
        <strain evidence="1 2">DSM 41649</strain>
    </source>
</reference>
<accession>A0A561F018</accession>
<dbReference type="RefSeq" id="WP_145796021.1">
    <property type="nucleotide sequence ID" value="NZ_BAAABR010000019.1"/>
</dbReference>
<dbReference type="NCBIfam" id="TIGR02243">
    <property type="entry name" value="putative baseplate assembly protein"/>
    <property type="match status" value="2"/>
</dbReference>
<evidence type="ECO:0000313" key="1">
    <source>
        <dbReference type="EMBL" id="TWE21209.1"/>
    </source>
</evidence>
<protein>
    <submittedName>
        <fullName evidence="1">Putative phage baseplate assembly protein</fullName>
    </submittedName>
</protein>